<evidence type="ECO:0000313" key="4">
    <source>
        <dbReference type="EMBL" id="CAF3891024.1"/>
    </source>
</evidence>
<dbReference type="AlphaFoldDB" id="A0A814TBN6"/>
<dbReference type="EMBL" id="CAJNOG010000465">
    <property type="protein sequence ID" value="CAF1255645.1"/>
    <property type="molecule type" value="Genomic_DNA"/>
</dbReference>
<gene>
    <name evidence="2" type="ORF">IZO911_LOCUS28773</name>
    <name evidence="3" type="ORF">JYZ213_LOCUS29861</name>
    <name evidence="5" type="ORF">KXQ929_LOCUS26437</name>
    <name evidence="4" type="ORF">OXD698_LOCUS23417</name>
    <name evidence="1" type="ORF">VCS650_LOCUS23187</name>
</gene>
<comment type="caution">
    <text evidence="1">The sequence shown here is derived from an EMBL/GenBank/DDBJ whole genome shotgun (WGS) entry which is preliminary data.</text>
</comment>
<dbReference type="EMBL" id="CAJNOE010000413">
    <property type="protein sequence ID" value="CAF1203836.1"/>
    <property type="molecule type" value="Genomic_DNA"/>
</dbReference>
<evidence type="ECO:0000313" key="2">
    <source>
        <dbReference type="EMBL" id="CAF1203836.1"/>
    </source>
</evidence>
<sequence length="152" mass="18291">MNDQRTVLLDSENRHSPIESNLGHRVQYFTDRNTCIQYIQNQMTTCQRIDLFLSYQDKNIIGNQLVLFHNVYFHIYYPTINDIPVNNQPCMWIQPFEELELWVQISYVIYYHDWIYHMQSNYSQVTRVNLRITHNILLEEAKAAKLGIQPNH</sequence>
<dbReference type="EMBL" id="CAJOAZ010002073">
    <property type="protein sequence ID" value="CAF3891024.1"/>
    <property type="molecule type" value="Genomic_DNA"/>
</dbReference>
<dbReference type="Proteomes" id="UP000663860">
    <property type="component" value="Unassembled WGS sequence"/>
</dbReference>
<protein>
    <submittedName>
        <fullName evidence="1">Uncharacterized protein</fullName>
    </submittedName>
</protein>
<dbReference type="OrthoDB" id="9973673at2759"/>
<evidence type="ECO:0000313" key="3">
    <source>
        <dbReference type="EMBL" id="CAF1255645.1"/>
    </source>
</evidence>
<dbReference type="EMBL" id="CAJOBB010002395">
    <property type="protein sequence ID" value="CAF3965198.1"/>
    <property type="molecule type" value="Genomic_DNA"/>
</dbReference>
<accession>A0A814TBN6</accession>
<evidence type="ECO:0000313" key="1">
    <source>
        <dbReference type="EMBL" id="CAF1157904.1"/>
    </source>
</evidence>
<dbReference type="Proteomes" id="UP000663868">
    <property type="component" value="Unassembled WGS sequence"/>
</dbReference>
<proteinExistence type="predicted"/>
<dbReference type="Proteomes" id="UP000663844">
    <property type="component" value="Unassembled WGS sequence"/>
</dbReference>
<evidence type="ECO:0000313" key="5">
    <source>
        <dbReference type="EMBL" id="CAF3965198.1"/>
    </source>
</evidence>
<dbReference type="Proteomes" id="UP000663845">
    <property type="component" value="Unassembled WGS sequence"/>
</dbReference>
<organism evidence="1 6">
    <name type="scientific">Adineta steineri</name>
    <dbReference type="NCBI Taxonomy" id="433720"/>
    <lineage>
        <taxon>Eukaryota</taxon>
        <taxon>Metazoa</taxon>
        <taxon>Spiralia</taxon>
        <taxon>Gnathifera</taxon>
        <taxon>Rotifera</taxon>
        <taxon>Eurotatoria</taxon>
        <taxon>Bdelloidea</taxon>
        <taxon>Adinetida</taxon>
        <taxon>Adinetidae</taxon>
        <taxon>Adineta</taxon>
    </lineage>
</organism>
<reference evidence="1" key="1">
    <citation type="submission" date="2021-02" db="EMBL/GenBank/DDBJ databases">
        <authorList>
            <person name="Nowell W R."/>
        </authorList>
    </citation>
    <scope>NUCLEOTIDE SEQUENCE</scope>
</reference>
<name>A0A814TBN6_9BILA</name>
<dbReference type="Proteomes" id="UP000663891">
    <property type="component" value="Unassembled WGS sequence"/>
</dbReference>
<evidence type="ECO:0000313" key="6">
    <source>
        <dbReference type="Proteomes" id="UP000663891"/>
    </source>
</evidence>
<dbReference type="EMBL" id="CAJNON010000269">
    <property type="protein sequence ID" value="CAF1157904.1"/>
    <property type="molecule type" value="Genomic_DNA"/>
</dbReference>